<feature type="chain" id="PRO_5016570944" description="DUF2459 domain-containing protein" evidence="1">
    <location>
        <begin position="39"/>
        <end position="240"/>
    </location>
</feature>
<organism evidence="2 3">
    <name type="scientific">Acidiferrobacter thiooxydans</name>
    <dbReference type="NCBI Taxonomy" id="163359"/>
    <lineage>
        <taxon>Bacteria</taxon>
        <taxon>Pseudomonadati</taxon>
        <taxon>Pseudomonadota</taxon>
        <taxon>Gammaproteobacteria</taxon>
        <taxon>Acidiferrobacterales</taxon>
        <taxon>Acidiferrobacteraceae</taxon>
        <taxon>Acidiferrobacter</taxon>
    </lineage>
</organism>
<keyword evidence="1" id="KW-0732">Signal</keyword>
<comment type="caution">
    <text evidence="2">The sequence shown here is derived from an EMBL/GenBank/DDBJ whole genome shotgun (WGS) entry which is preliminary data.</text>
</comment>
<evidence type="ECO:0008006" key="4">
    <source>
        <dbReference type="Google" id="ProtNLM"/>
    </source>
</evidence>
<keyword evidence="3" id="KW-1185">Reference proteome</keyword>
<dbReference type="PROSITE" id="PS51257">
    <property type="entry name" value="PROKAR_LIPOPROTEIN"/>
    <property type="match status" value="1"/>
</dbReference>
<sequence length="240" mass="25835">MGAKGTPAARRRRPATRLATPAVALLILAGCARPSASAPTTSMPAITPGPPLGIVHEGWHTGLIVPEAELTGVLRSLRVRLAAAPFVVIGWGQRRYYMARDPGLLTGLAALFPSASVIHVRPWRPGPGYRSSRHRTWLHLPAGGWRGLRVFLDRALAHPHGHLQALGAHGRRGLFFASTETYDAFHTCNTWTMQALHAARLPATSTDVLFAGQVSSALHVAPLRRFQTTLMITPGHNSSS</sequence>
<name>A0A368HHW8_9GAMM</name>
<dbReference type="EMBL" id="PSYR01000001">
    <property type="protein sequence ID" value="RCN58966.1"/>
    <property type="molecule type" value="Genomic_DNA"/>
</dbReference>
<evidence type="ECO:0000256" key="1">
    <source>
        <dbReference type="SAM" id="SignalP"/>
    </source>
</evidence>
<gene>
    <name evidence="2" type="ORF">C4900_04225</name>
</gene>
<accession>A0A368HHW8</accession>
<dbReference type="OrthoDB" id="211174at2"/>
<dbReference type="InterPro" id="IPR011727">
    <property type="entry name" value="CHP02117"/>
</dbReference>
<protein>
    <recommendedName>
        <fullName evidence="4">DUF2459 domain-containing protein</fullName>
    </recommendedName>
</protein>
<dbReference type="Pfam" id="PF09601">
    <property type="entry name" value="DUF2459"/>
    <property type="match status" value="1"/>
</dbReference>
<reference evidence="2 3" key="1">
    <citation type="submission" date="2018-02" db="EMBL/GenBank/DDBJ databases">
        <title>Insights into the biology of acidophilic members of the Acidiferrobacteraceae family derived from comparative genomic analyses.</title>
        <authorList>
            <person name="Issotta F."/>
            <person name="Thyssen C."/>
            <person name="Mena C."/>
            <person name="Moya A."/>
            <person name="Bellenberg S."/>
            <person name="Sproer C."/>
            <person name="Covarrubias P.C."/>
            <person name="Sand W."/>
            <person name="Quatrini R."/>
            <person name="Vera M."/>
        </authorList>
    </citation>
    <scope>NUCLEOTIDE SEQUENCE [LARGE SCALE GENOMIC DNA]</scope>
    <source>
        <strain evidence="3">m-1</strain>
    </source>
</reference>
<evidence type="ECO:0000313" key="3">
    <source>
        <dbReference type="Proteomes" id="UP000253250"/>
    </source>
</evidence>
<evidence type="ECO:0000313" key="2">
    <source>
        <dbReference type="EMBL" id="RCN58966.1"/>
    </source>
</evidence>
<proteinExistence type="predicted"/>
<dbReference type="RefSeq" id="WP_114282364.1">
    <property type="nucleotide sequence ID" value="NZ_PSYR01000001.1"/>
</dbReference>
<dbReference type="Proteomes" id="UP000253250">
    <property type="component" value="Unassembled WGS sequence"/>
</dbReference>
<feature type="signal peptide" evidence="1">
    <location>
        <begin position="1"/>
        <end position="38"/>
    </location>
</feature>
<dbReference type="AlphaFoldDB" id="A0A368HHW8"/>